<dbReference type="SUPFAM" id="SSF81301">
    <property type="entry name" value="Nucleotidyltransferase"/>
    <property type="match status" value="1"/>
</dbReference>
<dbReference type="InterPro" id="IPR052548">
    <property type="entry name" value="Type_VII_TA_antitoxin"/>
</dbReference>
<dbReference type="PROSITE" id="PS50910">
    <property type="entry name" value="HEPN"/>
    <property type="match status" value="1"/>
</dbReference>
<dbReference type="KEGG" id="spha:D3Y57_01735"/>
<evidence type="ECO:0000259" key="1">
    <source>
        <dbReference type="PROSITE" id="PS50910"/>
    </source>
</evidence>
<dbReference type="OrthoDB" id="7442350at2"/>
<proteinExistence type="predicted"/>
<evidence type="ECO:0000313" key="2">
    <source>
        <dbReference type="EMBL" id="AYJ85437.1"/>
    </source>
</evidence>
<keyword evidence="2" id="KW-0614">Plasmid</keyword>
<gene>
    <name evidence="2" type="ORF">D3Y57_01735</name>
</gene>
<accession>A0A494T7Z3</accession>
<dbReference type="PANTHER" id="PTHR33933">
    <property type="entry name" value="NUCLEOTIDYLTRANSFERASE"/>
    <property type="match status" value="1"/>
</dbReference>
<dbReference type="Gene3D" id="1.20.120.330">
    <property type="entry name" value="Nucleotidyltransferases domain 2"/>
    <property type="match status" value="1"/>
</dbReference>
<sequence>MLALPREDRENRPVRADIDHLPPRQQSELEWAKQTLVEEFSSAISRATQPWKKNGKILKIILFGSYSRDDWVDEPENGYQSDFDLLVIVSHKDLTDVADYWYVAEDKIQRDPEIARPVNIIVHTLEEVNQALRRGEYFWVDIARDGIMLYELPGSALATPMPLTPVDAYQMAADYLTRQRSSLDNWLRMSDLAMGEGSTADWRNKAAFNLHQAAETAYACFLLVRTLYFPRSHNVKFLRSLAEDKEPRLIAAWPREMRSDRRRFELVKRAYVEARYSDSYEISADDLAAISSCVRTLRDIVEQVSLERLAQLRSEAEFP</sequence>
<dbReference type="Pfam" id="PF05168">
    <property type="entry name" value="HEPN"/>
    <property type="match status" value="1"/>
</dbReference>
<reference evidence="2 3" key="1">
    <citation type="submission" date="2018-09" db="EMBL/GenBank/DDBJ databases">
        <title>Sphingomonas peninsula sp. nov., isolated from fildes peninsula, Antarctic soil.</title>
        <authorList>
            <person name="Yingchao G."/>
        </authorList>
    </citation>
    <scope>NUCLEOTIDE SEQUENCE [LARGE SCALE GENOMIC DNA]</scope>
    <source>
        <strain evidence="2 3">YZ-8</strain>
        <plasmid evidence="2 3">unnamed1</plasmid>
    </source>
</reference>
<dbReference type="PANTHER" id="PTHR33933:SF1">
    <property type="entry name" value="PROTEIN ADENYLYLTRANSFERASE MNTA-RELATED"/>
    <property type="match status" value="1"/>
</dbReference>
<evidence type="ECO:0000313" key="3">
    <source>
        <dbReference type="Proteomes" id="UP000276254"/>
    </source>
</evidence>
<dbReference type="InterPro" id="IPR007842">
    <property type="entry name" value="HEPN_dom"/>
</dbReference>
<dbReference type="Gene3D" id="3.30.460.10">
    <property type="entry name" value="Beta Polymerase, domain 2"/>
    <property type="match status" value="1"/>
</dbReference>
<dbReference type="SUPFAM" id="SSF81593">
    <property type="entry name" value="Nucleotidyltransferase substrate binding subunit/domain"/>
    <property type="match status" value="1"/>
</dbReference>
<geneLocation type="plasmid" evidence="2">
    <name>unnamed1</name>
</geneLocation>
<dbReference type="Proteomes" id="UP000276254">
    <property type="component" value="Plasmid unnamed1"/>
</dbReference>
<dbReference type="SMART" id="SM00748">
    <property type="entry name" value="HEPN"/>
    <property type="match status" value="1"/>
</dbReference>
<feature type="domain" description="HEPN" evidence="1">
    <location>
        <begin position="184"/>
        <end position="304"/>
    </location>
</feature>
<organism evidence="2 3">
    <name type="scientific">Sphingomonas paeninsulae</name>
    <dbReference type="NCBI Taxonomy" id="2319844"/>
    <lineage>
        <taxon>Bacteria</taxon>
        <taxon>Pseudomonadati</taxon>
        <taxon>Pseudomonadota</taxon>
        <taxon>Alphaproteobacteria</taxon>
        <taxon>Sphingomonadales</taxon>
        <taxon>Sphingomonadaceae</taxon>
        <taxon>Sphingomonas</taxon>
    </lineage>
</organism>
<protein>
    <submittedName>
        <fullName evidence="2">HEPN domain-containing protein</fullName>
    </submittedName>
</protein>
<dbReference type="InterPro" id="IPR043519">
    <property type="entry name" value="NT_sf"/>
</dbReference>
<name>A0A494T7Z3_SPHPE</name>
<keyword evidence="3" id="KW-1185">Reference proteome</keyword>
<dbReference type="CDD" id="cd05403">
    <property type="entry name" value="NT_KNTase_like"/>
    <property type="match status" value="1"/>
</dbReference>
<dbReference type="AlphaFoldDB" id="A0A494T7Z3"/>
<dbReference type="EMBL" id="CP032828">
    <property type="protein sequence ID" value="AYJ85437.1"/>
    <property type="molecule type" value="Genomic_DNA"/>
</dbReference>